<keyword evidence="2" id="KW-0378">Hydrolase</keyword>
<keyword evidence="1" id="KW-0645">Protease</keyword>
<evidence type="ECO:0000256" key="2">
    <source>
        <dbReference type="ARBA" id="ARBA00022750"/>
    </source>
</evidence>
<dbReference type="PANTHER" id="PTHR19422:SF123">
    <property type="entry name" value="RT1 CLASS I, LOCUS CE15"/>
    <property type="match status" value="1"/>
</dbReference>
<dbReference type="PANTHER" id="PTHR19422">
    <property type="entry name" value="GAG RETROVIRAL POLYPROTEIN"/>
    <property type="match status" value="1"/>
</dbReference>
<dbReference type="SUPFAM" id="SSF56672">
    <property type="entry name" value="DNA/RNA polymerases"/>
    <property type="match status" value="1"/>
</dbReference>
<feature type="non-terminal residue" evidence="4">
    <location>
        <position position="1"/>
    </location>
</feature>
<sequence>PISYLGTILEQHRIRPQKLQIRRDHFKTLNGFQKLLGDINWLRPVLGFLLINYDICFLL</sequence>
<comment type="caution">
    <text evidence="4">The sequence shown here is derived from an EMBL/GenBank/DDBJ whole genome shotgun (WGS) entry which is preliminary data.</text>
</comment>
<reference evidence="4 5" key="1">
    <citation type="submission" date="2017-10" db="EMBL/GenBank/DDBJ databases">
        <title>Characterization of the Virulence Potential of Salmonella enterica Isolates Carrying Incompatibility Group FIB Plasmids using Caco-2 Intestinal Epithelial Cells.</title>
        <authorList>
            <person name="Sanad Y."/>
            <person name="Khajanchi B."/>
            <person name="Deck J."/>
            <person name="Cox J."/>
            <person name="Thaker R."/>
            <person name="Han J."/>
            <person name="Nayak R."/>
            <person name="Foley S."/>
        </authorList>
    </citation>
    <scope>NUCLEOTIDE SEQUENCE [LARGE SCALE GENOMIC DNA]</scope>
    <source>
        <strain evidence="4 5">SE853</strain>
    </source>
</reference>
<dbReference type="GO" id="GO:0004190">
    <property type="term" value="F:aspartic-type endopeptidase activity"/>
    <property type="evidence" value="ECO:0007669"/>
    <property type="project" value="UniProtKB-KW"/>
</dbReference>
<dbReference type="InterPro" id="IPR043502">
    <property type="entry name" value="DNA/RNA_pol_sf"/>
</dbReference>
<keyword evidence="2" id="KW-0064">Aspartyl protease</keyword>
<dbReference type="InterPro" id="IPR051592">
    <property type="entry name" value="HERV-K_Pro_peptidase_A2"/>
</dbReference>
<feature type="domain" description="Reverse transcriptase thumb" evidence="3">
    <location>
        <begin position="16"/>
        <end position="47"/>
    </location>
</feature>
<dbReference type="InterPro" id="IPR010661">
    <property type="entry name" value="RVT_thumb"/>
</dbReference>
<evidence type="ECO:0000256" key="1">
    <source>
        <dbReference type="ARBA" id="ARBA00022670"/>
    </source>
</evidence>
<dbReference type="Pfam" id="PF06817">
    <property type="entry name" value="RVT_thumb"/>
    <property type="match status" value="1"/>
</dbReference>
<dbReference type="GO" id="GO:0003964">
    <property type="term" value="F:RNA-directed DNA polymerase activity"/>
    <property type="evidence" value="ECO:0007669"/>
    <property type="project" value="InterPro"/>
</dbReference>
<protein>
    <recommendedName>
        <fullName evidence="3">Reverse transcriptase thumb domain-containing protein</fullName>
    </recommendedName>
</protein>
<dbReference type="AlphaFoldDB" id="A0A7Z1HP53"/>
<name>A0A7Z1HP53_SALDU</name>
<dbReference type="InterPro" id="IPR043128">
    <property type="entry name" value="Rev_trsase/Diguanyl_cyclase"/>
</dbReference>
<dbReference type="Proteomes" id="UP000221568">
    <property type="component" value="Unassembled WGS sequence"/>
</dbReference>
<accession>A0A7Z1HP53</accession>
<dbReference type="Gene3D" id="3.30.70.270">
    <property type="match status" value="1"/>
</dbReference>
<dbReference type="EMBL" id="PDOM01000739">
    <property type="protein sequence ID" value="PHP44870.1"/>
    <property type="molecule type" value="Genomic_DNA"/>
</dbReference>
<evidence type="ECO:0000313" key="4">
    <source>
        <dbReference type="EMBL" id="PHP44870.1"/>
    </source>
</evidence>
<dbReference type="GO" id="GO:0006508">
    <property type="term" value="P:proteolysis"/>
    <property type="evidence" value="ECO:0007669"/>
    <property type="project" value="UniProtKB-KW"/>
</dbReference>
<proteinExistence type="predicted"/>
<evidence type="ECO:0000313" key="5">
    <source>
        <dbReference type="Proteomes" id="UP000221568"/>
    </source>
</evidence>
<organism evidence="4 5">
    <name type="scientific">Salmonella dublin</name>
    <dbReference type="NCBI Taxonomy" id="98360"/>
    <lineage>
        <taxon>Bacteria</taxon>
        <taxon>Pseudomonadati</taxon>
        <taxon>Pseudomonadota</taxon>
        <taxon>Gammaproteobacteria</taxon>
        <taxon>Enterobacterales</taxon>
        <taxon>Enterobacteriaceae</taxon>
        <taxon>Salmonella</taxon>
    </lineage>
</organism>
<gene>
    <name evidence="4" type="ORF">CR088_30495</name>
</gene>
<evidence type="ECO:0000259" key="3">
    <source>
        <dbReference type="Pfam" id="PF06817"/>
    </source>
</evidence>